<protein>
    <submittedName>
        <fullName evidence="5">AraC-like DNA-binding protein</fullName>
    </submittedName>
</protein>
<keyword evidence="2 5" id="KW-0238">DNA-binding</keyword>
<evidence type="ECO:0000256" key="1">
    <source>
        <dbReference type="ARBA" id="ARBA00023015"/>
    </source>
</evidence>
<gene>
    <name evidence="5" type="ORF">IQ22_04210</name>
</gene>
<proteinExistence type="predicted"/>
<evidence type="ECO:0000256" key="3">
    <source>
        <dbReference type="ARBA" id="ARBA00023163"/>
    </source>
</evidence>
<accession>A0A562PU93</accession>
<dbReference type="InterPro" id="IPR032687">
    <property type="entry name" value="AraC-type_N"/>
</dbReference>
<keyword evidence="3" id="KW-0804">Transcription</keyword>
<dbReference type="GO" id="GO:0000976">
    <property type="term" value="F:transcription cis-regulatory region binding"/>
    <property type="evidence" value="ECO:0007669"/>
    <property type="project" value="TreeGrafter"/>
</dbReference>
<name>A0A562PU93_9PSED</name>
<evidence type="ECO:0000256" key="2">
    <source>
        <dbReference type="ARBA" id="ARBA00023125"/>
    </source>
</evidence>
<evidence type="ECO:0000313" key="6">
    <source>
        <dbReference type="Proteomes" id="UP000316905"/>
    </source>
</evidence>
<dbReference type="Proteomes" id="UP000316905">
    <property type="component" value="Unassembled WGS sequence"/>
</dbReference>
<organism evidence="5 6">
    <name type="scientific">Pseudomonas duriflava</name>
    <dbReference type="NCBI Taxonomy" id="459528"/>
    <lineage>
        <taxon>Bacteria</taxon>
        <taxon>Pseudomonadati</taxon>
        <taxon>Pseudomonadota</taxon>
        <taxon>Gammaproteobacteria</taxon>
        <taxon>Pseudomonadales</taxon>
        <taxon>Pseudomonadaceae</taxon>
        <taxon>Pseudomonas</taxon>
    </lineage>
</organism>
<evidence type="ECO:0000313" key="5">
    <source>
        <dbReference type="EMBL" id="TWI48017.1"/>
    </source>
</evidence>
<dbReference type="InterPro" id="IPR018060">
    <property type="entry name" value="HTH_AraC"/>
</dbReference>
<reference evidence="5 6" key="1">
    <citation type="journal article" date="2015" name="Stand. Genomic Sci.">
        <title>Genomic Encyclopedia of Bacterial and Archaeal Type Strains, Phase III: the genomes of soil and plant-associated and newly described type strains.</title>
        <authorList>
            <person name="Whitman W.B."/>
            <person name="Woyke T."/>
            <person name="Klenk H.P."/>
            <person name="Zhou Y."/>
            <person name="Lilburn T.G."/>
            <person name="Beck B.J."/>
            <person name="De Vos P."/>
            <person name="Vandamme P."/>
            <person name="Eisen J.A."/>
            <person name="Garrity G."/>
            <person name="Hugenholtz P."/>
            <person name="Kyrpides N.C."/>
        </authorList>
    </citation>
    <scope>NUCLEOTIDE SEQUENCE [LARGE SCALE GENOMIC DNA]</scope>
    <source>
        <strain evidence="5 6">CGMCC 1.6858</strain>
    </source>
</reference>
<keyword evidence="6" id="KW-1185">Reference proteome</keyword>
<dbReference type="AlphaFoldDB" id="A0A562PU93"/>
<dbReference type="Pfam" id="PF12833">
    <property type="entry name" value="HTH_18"/>
    <property type="match status" value="1"/>
</dbReference>
<evidence type="ECO:0000259" key="4">
    <source>
        <dbReference type="PROSITE" id="PS01124"/>
    </source>
</evidence>
<dbReference type="SUPFAM" id="SSF46689">
    <property type="entry name" value="Homeodomain-like"/>
    <property type="match status" value="1"/>
</dbReference>
<dbReference type="Pfam" id="PF12625">
    <property type="entry name" value="Arabinose_bd"/>
    <property type="match status" value="1"/>
</dbReference>
<dbReference type="PROSITE" id="PS01124">
    <property type="entry name" value="HTH_ARAC_FAMILY_2"/>
    <property type="match status" value="1"/>
</dbReference>
<dbReference type="EMBL" id="VLKY01000021">
    <property type="protein sequence ID" value="TWI48017.1"/>
    <property type="molecule type" value="Genomic_DNA"/>
</dbReference>
<dbReference type="PANTHER" id="PTHR47894:SF1">
    <property type="entry name" value="HTH-TYPE TRANSCRIPTIONAL REGULATOR VQSM"/>
    <property type="match status" value="1"/>
</dbReference>
<dbReference type="Gene3D" id="1.10.10.60">
    <property type="entry name" value="Homeodomain-like"/>
    <property type="match status" value="1"/>
</dbReference>
<sequence length="375" mass="42158">MFTVSIGYARLIEETLKAEGLDVGALLKETGLNPGLFNDAARCRVADLSHILMRAVALTGDPGIGLKTYERVRPGLYDVVGHLMMSSPTLACALERFVRFFTLIDNGAKLLLSTEGNVCRLYVGRHGGELLSRPFHDVETVALLAYLRWLCGDPQFRPLQVQFMQVEPADTSGYHSIFQCPIQFGAGCHVLVFNRAELDVPLSADEALFNLHERFAEQRLYEQTTCLSAWRVQQLIRERLIEGEPSIEEISAALYVSKRTLQRCLKREGTQFKDLLNGARREQAHLYLRHSQFSLQKITYLLGFHEHSSFFRACMRWFGMTPGQYRAEASSLSDIQAKAEIEPVIRTAYVPNPAVLADGRSRSLPHSVIIGKALQ</sequence>
<dbReference type="PANTHER" id="PTHR47894">
    <property type="entry name" value="HTH-TYPE TRANSCRIPTIONAL REGULATOR GADX"/>
    <property type="match status" value="1"/>
</dbReference>
<dbReference type="InterPro" id="IPR009057">
    <property type="entry name" value="Homeodomain-like_sf"/>
</dbReference>
<comment type="caution">
    <text evidence="5">The sequence shown here is derived from an EMBL/GenBank/DDBJ whole genome shotgun (WGS) entry which is preliminary data.</text>
</comment>
<dbReference type="GO" id="GO:0005829">
    <property type="term" value="C:cytosol"/>
    <property type="evidence" value="ECO:0007669"/>
    <property type="project" value="TreeGrafter"/>
</dbReference>
<keyword evidence="1" id="KW-0805">Transcription regulation</keyword>
<dbReference type="OrthoDB" id="5582699at2"/>
<dbReference type="SMART" id="SM00342">
    <property type="entry name" value="HTH_ARAC"/>
    <property type="match status" value="1"/>
</dbReference>
<feature type="domain" description="HTH araC/xylS-type" evidence="4">
    <location>
        <begin position="230"/>
        <end position="328"/>
    </location>
</feature>
<dbReference type="RefSeq" id="WP_145145481.1">
    <property type="nucleotide sequence ID" value="NZ_VLKY01000021.1"/>
</dbReference>
<dbReference type="GO" id="GO:0003700">
    <property type="term" value="F:DNA-binding transcription factor activity"/>
    <property type="evidence" value="ECO:0007669"/>
    <property type="project" value="InterPro"/>
</dbReference>